<evidence type="ECO:0000313" key="4">
    <source>
        <dbReference type="Proteomes" id="UP000599109"/>
    </source>
</evidence>
<name>A0A936YXJ6_9BURK</name>
<organism evidence="3 4">
    <name type="scientific">Ramlibacter monticola</name>
    <dbReference type="NCBI Taxonomy" id="1926872"/>
    <lineage>
        <taxon>Bacteria</taxon>
        <taxon>Pseudomonadati</taxon>
        <taxon>Pseudomonadota</taxon>
        <taxon>Betaproteobacteria</taxon>
        <taxon>Burkholderiales</taxon>
        <taxon>Comamonadaceae</taxon>
        <taxon>Ramlibacter</taxon>
    </lineage>
</organism>
<gene>
    <name evidence="3" type="ORF">JJ685_08670</name>
</gene>
<dbReference type="AlphaFoldDB" id="A0A936YXJ6"/>
<sequence length="87" mass="9384">MKPHRIAATCTFALMASVASAQSADMPAESPATRQDCVKRHDHGAERQMPMPQTGCKAAEKVGKAQPKAKKTDPIQGHDHGKVHKNQ</sequence>
<evidence type="ECO:0000256" key="2">
    <source>
        <dbReference type="SAM" id="SignalP"/>
    </source>
</evidence>
<dbReference type="EMBL" id="JAEQNE010000002">
    <property type="protein sequence ID" value="MBL0391209.1"/>
    <property type="molecule type" value="Genomic_DNA"/>
</dbReference>
<proteinExistence type="predicted"/>
<feature type="compositionally biased region" description="Basic and acidic residues" evidence="1">
    <location>
        <begin position="70"/>
        <end position="80"/>
    </location>
</feature>
<reference evidence="3 4" key="1">
    <citation type="journal article" date="2017" name="Int. J. Syst. Evol. Microbiol.">
        <title>Ramlibacter monticola sp. nov., isolated from forest soil.</title>
        <authorList>
            <person name="Chaudhary D.K."/>
            <person name="Kim J."/>
        </authorList>
    </citation>
    <scope>NUCLEOTIDE SEQUENCE [LARGE SCALE GENOMIC DNA]</scope>
    <source>
        <strain evidence="3 4">KACC 19175</strain>
    </source>
</reference>
<keyword evidence="4" id="KW-1185">Reference proteome</keyword>
<feature type="signal peptide" evidence="2">
    <location>
        <begin position="1"/>
        <end position="21"/>
    </location>
</feature>
<dbReference type="RefSeq" id="WP_201673856.1">
    <property type="nucleotide sequence ID" value="NZ_JAEQNE010000002.1"/>
</dbReference>
<feature type="region of interest" description="Disordered" evidence="1">
    <location>
        <begin position="45"/>
        <end position="87"/>
    </location>
</feature>
<evidence type="ECO:0000256" key="1">
    <source>
        <dbReference type="SAM" id="MobiDB-lite"/>
    </source>
</evidence>
<keyword evidence="2" id="KW-0732">Signal</keyword>
<feature type="chain" id="PRO_5037827274" evidence="2">
    <location>
        <begin position="22"/>
        <end position="87"/>
    </location>
</feature>
<protein>
    <submittedName>
        <fullName evidence="3">TrbC/VirB2 family protein</fullName>
    </submittedName>
</protein>
<comment type="caution">
    <text evidence="3">The sequence shown here is derived from an EMBL/GenBank/DDBJ whole genome shotgun (WGS) entry which is preliminary data.</text>
</comment>
<accession>A0A936YXJ6</accession>
<evidence type="ECO:0000313" key="3">
    <source>
        <dbReference type="EMBL" id="MBL0391209.1"/>
    </source>
</evidence>
<dbReference type="Proteomes" id="UP000599109">
    <property type="component" value="Unassembled WGS sequence"/>
</dbReference>